<accession>A0A835BJH7</accession>
<protein>
    <submittedName>
        <fullName evidence="1">Uncharacterized protein</fullName>
    </submittedName>
</protein>
<dbReference type="Proteomes" id="UP000636709">
    <property type="component" value="Unassembled WGS sequence"/>
</dbReference>
<keyword evidence="2" id="KW-1185">Reference proteome</keyword>
<dbReference type="EMBL" id="JACEFO010001862">
    <property type="protein sequence ID" value="KAF8698652.1"/>
    <property type="molecule type" value="Genomic_DNA"/>
</dbReference>
<evidence type="ECO:0000313" key="1">
    <source>
        <dbReference type="EMBL" id="KAF8698652.1"/>
    </source>
</evidence>
<reference evidence="1" key="1">
    <citation type="submission" date="2020-07" db="EMBL/GenBank/DDBJ databases">
        <title>Genome sequence and genetic diversity analysis of an under-domesticated orphan crop, white fonio (Digitaria exilis).</title>
        <authorList>
            <person name="Bennetzen J.L."/>
            <person name="Chen S."/>
            <person name="Ma X."/>
            <person name="Wang X."/>
            <person name="Yssel A.E.J."/>
            <person name="Chaluvadi S.R."/>
            <person name="Johnson M."/>
            <person name="Gangashetty P."/>
            <person name="Hamidou F."/>
            <person name="Sanogo M.D."/>
            <person name="Zwaenepoel A."/>
            <person name="Wallace J."/>
            <person name="Van De Peer Y."/>
            <person name="Van Deynze A."/>
        </authorList>
    </citation>
    <scope>NUCLEOTIDE SEQUENCE</scope>
    <source>
        <tissue evidence="1">Leaves</tissue>
    </source>
</reference>
<gene>
    <name evidence="1" type="ORF">HU200_034901</name>
</gene>
<dbReference type="OrthoDB" id="691180at2759"/>
<organism evidence="1 2">
    <name type="scientific">Digitaria exilis</name>
    <dbReference type="NCBI Taxonomy" id="1010633"/>
    <lineage>
        <taxon>Eukaryota</taxon>
        <taxon>Viridiplantae</taxon>
        <taxon>Streptophyta</taxon>
        <taxon>Embryophyta</taxon>
        <taxon>Tracheophyta</taxon>
        <taxon>Spermatophyta</taxon>
        <taxon>Magnoliopsida</taxon>
        <taxon>Liliopsida</taxon>
        <taxon>Poales</taxon>
        <taxon>Poaceae</taxon>
        <taxon>PACMAD clade</taxon>
        <taxon>Panicoideae</taxon>
        <taxon>Panicodae</taxon>
        <taxon>Paniceae</taxon>
        <taxon>Anthephorinae</taxon>
        <taxon>Digitaria</taxon>
    </lineage>
</organism>
<evidence type="ECO:0000313" key="2">
    <source>
        <dbReference type="Proteomes" id="UP000636709"/>
    </source>
</evidence>
<comment type="caution">
    <text evidence="1">The sequence shown here is derived from an EMBL/GenBank/DDBJ whole genome shotgun (WGS) entry which is preliminary data.</text>
</comment>
<dbReference type="AlphaFoldDB" id="A0A835BJH7"/>
<sequence length="94" mass="11174">MRWHSLTIDSSYSDFADWCAKSRKKLQKVDRGCFDSLVILVSWIIWNERNRWTFDNVVSWITELLIAAREEASNWVLAGFKQLQPFFSCRRSIV</sequence>
<proteinExistence type="predicted"/>
<name>A0A835BJH7_9POAL</name>